<sequence>RWFGTNEPSHTTQIDSFNENFWIPRVRRPKTKLFPIRKPDAPIQQLIEGERRHRKNKISGRTGGEFKTMRNIESATYGIPPMSVIKSTYYNNQQMDANNCAGLPGLPGESGLDGVDGEPGKDGLPGEDGDALYPNEEPCYICPQGEPGLPGFPGPSGAPVSKKMRNFLCRRRREKKRIIFFFILLQCVDFCGMFDHKVSFSVVLRN</sequence>
<proteinExistence type="predicted"/>
<accession>A0A914SAF9</accession>
<dbReference type="Gene3D" id="1.20.5.320">
    <property type="entry name" value="6-Phosphogluconate Dehydrogenase, domain 3"/>
    <property type="match status" value="1"/>
</dbReference>
<evidence type="ECO:0000313" key="2">
    <source>
        <dbReference type="WBParaSite" id="PEQ_0001429001-mRNA-1"/>
    </source>
</evidence>
<reference evidence="2" key="1">
    <citation type="submission" date="2022-11" db="UniProtKB">
        <authorList>
            <consortium name="WormBaseParasite"/>
        </authorList>
    </citation>
    <scope>IDENTIFICATION</scope>
</reference>
<dbReference type="WBParaSite" id="PEQ_0001429001-mRNA-1">
    <property type="protein sequence ID" value="PEQ_0001429001-mRNA-1"/>
    <property type="gene ID" value="PEQ_0001429001"/>
</dbReference>
<dbReference type="AlphaFoldDB" id="A0A914SAF9"/>
<dbReference type="Proteomes" id="UP000887564">
    <property type="component" value="Unplaced"/>
</dbReference>
<name>A0A914SAF9_PAREQ</name>
<keyword evidence="1" id="KW-1185">Reference proteome</keyword>
<protein>
    <submittedName>
        <fullName evidence="2">Uncharacterized protein</fullName>
    </submittedName>
</protein>
<organism evidence="1 2">
    <name type="scientific">Parascaris equorum</name>
    <name type="common">Equine roundworm</name>
    <dbReference type="NCBI Taxonomy" id="6256"/>
    <lineage>
        <taxon>Eukaryota</taxon>
        <taxon>Metazoa</taxon>
        <taxon>Ecdysozoa</taxon>
        <taxon>Nematoda</taxon>
        <taxon>Chromadorea</taxon>
        <taxon>Rhabditida</taxon>
        <taxon>Spirurina</taxon>
        <taxon>Ascaridomorpha</taxon>
        <taxon>Ascaridoidea</taxon>
        <taxon>Ascarididae</taxon>
        <taxon>Parascaris</taxon>
    </lineage>
</organism>
<evidence type="ECO:0000313" key="1">
    <source>
        <dbReference type="Proteomes" id="UP000887564"/>
    </source>
</evidence>